<dbReference type="PANTHER" id="PTHR42973:SF39">
    <property type="entry name" value="FAD-BINDING PCMH-TYPE DOMAIN-CONTAINING PROTEIN"/>
    <property type="match status" value="1"/>
</dbReference>
<feature type="chain" id="PRO_5003321805" description="FAD-binding PCMH-type domain-containing protein" evidence="6">
    <location>
        <begin position="18"/>
        <end position="559"/>
    </location>
</feature>
<name>F4RVE6_MELLP</name>
<dbReference type="Pfam" id="PF01565">
    <property type="entry name" value="FAD_binding_4"/>
    <property type="match status" value="1"/>
</dbReference>
<dbReference type="GO" id="GO:0071949">
    <property type="term" value="F:FAD binding"/>
    <property type="evidence" value="ECO:0007669"/>
    <property type="project" value="InterPro"/>
</dbReference>
<organism evidence="9">
    <name type="scientific">Melampsora larici-populina (strain 98AG31 / pathotype 3-4-7)</name>
    <name type="common">Poplar leaf rust fungus</name>
    <dbReference type="NCBI Taxonomy" id="747676"/>
    <lineage>
        <taxon>Eukaryota</taxon>
        <taxon>Fungi</taxon>
        <taxon>Dikarya</taxon>
        <taxon>Basidiomycota</taxon>
        <taxon>Pucciniomycotina</taxon>
        <taxon>Pucciniomycetes</taxon>
        <taxon>Pucciniales</taxon>
        <taxon>Melampsoraceae</taxon>
        <taxon>Melampsora</taxon>
    </lineage>
</organism>
<keyword evidence="6" id="KW-0732">Signal</keyword>
<dbReference type="Gene3D" id="3.30.465.10">
    <property type="match status" value="1"/>
</dbReference>
<dbReference type="GeneID" id="18935401"/>
<dbReference type="InParanoid" id="F4RVE6"/>
<evidence type="ECO:0000256" key="6">
    <source>
        <dbReference type="SAM" id="SignalP"/>
    </source>
</evidence>
<keyword evidence="9" id="KW-1185">Reference proteome</keyword>
<keyword evidence="3" id="KW-0285">Flavoprotein</keyword>
<dbReference type="InterPro" id="IPR050416">
    <property type="entry name" value="FAD-linked_Oxidoreductase"/>
</dbReference>
<gene>
    <name evidence="8" type="ORF">MELLADRAFT_90008</name>
</gene>
<sequence>MILNSLFTVSCALGVLCSVKTDTASLRAKFSKLGIDAVFPGDLSYEKLATPFNKRLTYIPAAIVYPNSTEAVSESVKVAVDEKLSVSPRSGGHSYGSYGLGGANGALVVDLSRLKTVSVDQSSGQAVIGSGNRLGDLAIGLHSQGGRAIPHGECGYIGIGGHAAFGGFGLTSRMWGLTLDNIISQEVVLANGTIVEASQKSNPDLYWALRGAGASYGIMTSMKFQTHSAPSEPINFEIQWDFDHNDFANALMNFQVFCRSNLPAELGVEANLGQGSQPGRLNFALSGAWYGDSSKFPAVIQQFLDEMPVPSKRIVKKTDWLTSLQGLAGFQASPTSAEHDTFYAKSLTTPQSVPMSKSSIQAFSKYLSSEGWKTDTNWFVQFKLYGGQNSAVTSVAKDATAFAQRSILWTIQFYASSSNFAPPFPDAGFKFLDQMVSSILKNNPSGWRYGSYANYVDDRLSSAEWKTLYYNTQCQNYCPSYQRLAQIKSDYDTQNVFAYPQSIKKTSATGTNEKFEAFDKGENFSPVKSNGSSIRTSTSQELLFPFFYAMPADGSQSLS</sequence>
<feature type="signal peptide" evidence="6">
    <location>
        <begin position="1"/>
        <end position="17"/>
    </location>
</feature>
<evidence type="ECO:0000256" key="3">
    <source>
        <dbReference type="ARBA" id="ARBA00022630"/>
    </source>
</evidence>
<dbReference type="SUPFAM" id="SSF56176">
    <property type="entry name" value="FAD-binding/transporter-associated domain-like"/>
    <property type="match status" value="1"/>
</dbReference>
<dbReference type="eggNOG" id="ENOG502QVGN">
    <property type="taxonomic scope" value="Eukaryota"/>
</dbReference>
<dbReference type="OrthoDB" id="407275at2759"/>
<dbReference type="PANTHER" id="PTHR42973">
    <property type="entry name" value="BINDING OXIDOREDUCTASE, PUTATIVE (AFU_ORTHOLOGUE AFUA_1G17690)-RELATED"/>
    <property type="match status" value="1"/>
</dbReference>
<feature type="domain" description="FAD-binding PCMH-type" evidence="7">
    <location>
        <begin position="56"/>
        <end position="229"/>
    </location>
</feature>
<dbReference type="InterPro" id="IPR006094">
    <property type="entry name" value="Oxid_FAD_bind_N"/>
</dbReference>
<evidence type="ECO:0000256" key="1">
    <source>
        <dbReference type="ARBA" id="ARBA00001974"/>
    </source>
</evidence>
<keyword evidence="4" id="KW-0274">FAD</keyword>
<dbReference type="InterPro" id="IPR016166">
    <property type="entry name" value="FAD-bd_PCMH"/>
</dbReference>
<comment type="cofactor">
    <cofactor evidence="1">
        <name>FAD</name>
        <dbReference type="ChEBI" id="CHEBI:57692"/>
    </cofactor>
</comment>
<evidence type="ECO:0000256" key="4">
    <source>
        <dbReference type="ARBA" id="ARBA00022827"/>
    </source>
</evidence>
<dbReference type="InterPro" id="IPR016169">
    <property type="entry name" value="FAD-bd_PCMH_sub2"/>
</dbReference>
<accession>F4RVE6</accession>
<evidence type="ECO:0000256" key="2">
    <source>
        <dbReference type="ARBA" id="ARBA00005466"/>
    </source>
</evidence>
<evidence type="ECO:0000313" key="8">
    <source>
        <dbReference type="EMBL" id="EGG03610.1"/>
    </source>
</evidence>
<dbReference type="RefSeq" id="XP_007413057.1">
    <property type="nucleotide sequence ID" value="XM_007412995.1"/>
</dbReference>
<evidence type="ECO:0000259" key="7">
    <source>
        <dbReference type="PROSITE" id="PS51387"/>
    </source>
</evidence>
<dbReference type="Gene3D" id="3.40.462.20">
    <property type="match status" value="1"/>
</dbReference>
<dbReference type="Proteomes" id="UP000001072">
    <property type="component" value="Unassembled WGS sequence"/>
</dbReference>
<protein>
    <recommendedName>
        <fullName evidence="7">FAD-binding PCMH-type domain-containing protein</fullName>
    </recommendedName>
</protein>
<comment type="similarity">
    <text evidence="2">Belongs to the oxygen-dependent FAD-linked oxidoreductase family.</text>
</comment>
<proteinExistence type="inferred from homology"/>
<dbReference type="HOGENOM" id="CLU_018354_10_1_1"/>
<keyword evidence="5" id="KW-0560">Oxidoreductase</keyword>
<evidence type="ECO:0000313" key="9">
    <source>
        <dbReference type="Proteomes" id="UP000001072"/>
    </source>
</evidence>
<evidence type="ECO:0000256" key="5">
    <source>
        <dbReference type="ARBA" id="ARBA00023002"/>
    </source>
</evidence>
<dbReference type="EMBL" id="GL883123">
    <property type="protein sequence ID" value="EGG03610.1"/>
    <property type="molecule type" value="Genomic_DNA"/>
</dbReference>
<dbReference type="PROSITE" id="PS51387">
    <property type="entry name" value="FAD_PCMH"/>
    <property type="match status" value="1"/>
</dbReference>
<dbReference type="AlphaFoldDB" id="F4RVE6"/>
<reference evidence="9" key="1">
    <citation type="journal article" date="2011" name="Proc. Natl. Acad. Sci. U.S.A.">
        <title>Obligate biotrophy features unraveled by the genomic analysis of rust fungi.</title>
        <authorList>
            <person name="Duplessis S."/>
            <person name="Cuomo C.A."/>
            <person name="Lin Y.-C."/>
            <person name="Aerts A."/>
            <person name="Tisserant E."/>
            <person name="Veneault-Fourrey C."/>
            <person name="Joly D.L."/>
            <person name="Hacquard S."/>
            <person name="Amselem J."/>
            <person name="Cantarel B.L."/>
            <person name="Chiu R."/>
            <person name="Coutinho P.M."/>
            <person name="Feau N."/>
            <person name="Field M."/>
            <person name="Frey P."/>
            <person name="Gelhaye E."/>
            <person name="Goldberg J."/>
            <person name="Grabherr M.G."/>
            <person name="Kodira C.D."/>
            <person name="Kohler A."/>
            <person name="Kuees U."/>
            <person name="Lindquist E.A."/>
            <person name="Lucas S.M."/>
            <person name="Mago R."/>
            <person name="Mauceli E."/>
            <person name="Morin E."/>
            <person name="Murat C."/>
            <person name="Pangilinan J.L."/>
            <person name="Park R."/>
            <person name="Pearson M."/>
            <person name="Quesneville H."/>
            <person name="Rouhier N."/>
            <person name="Sakthikumar S."/>
            <person name="Salamov A.A."/>
            <person name="Schmutz J."/>
            <person name="Selles B."/>
            <person name="Shapiro H."/>
            <person name="Tanguay P."/>
            <person name="Tuskan G.A."/>
            <person name="Henrissat B."/>
            <person name="Van de Peer Y."/>
            <person name="Rouze P."/>
            <person name="Ellis J.G."/>
            <person name="Dodds P.N."/>
            <person name="Schein J.E."/>
            <person name="Zhong S."/>
            <person name="Hamelin R.C."/>
            <person name="Grigoriev I.V."/>
            <person name="Szabo L.J."/>
            <person name="Martin F."/>
        </authorList>
    </citation>
    <scope>NUCLEOTIDE SEQUENCE [LARGE SCALE GENOMIC DNA]</scope>
    <source>
        <strain evidence="9">98AG31 / pathotype 3-4-7</strain>
    </source>
</reference>
<dbReference type="VEuPathDB" id="FungiDB:MELLADRAFT_90008"/>
<dbReference type="InterPro" id="IPR036318">
    <property type="entry name" value="FAD-bd_PCMH-like_sf"/>
</dbReference>
<dbReference type="InterPro" id="IPR012951">
    <property type="entry name" value="BBE"/>
</dbReference>
<dbReference type="Pfam" id="PF08031">
    <property type="entry name" value="BBE"/>
    <property type="match status" value="1"/>
</dbReference>
<dbReference type="GO" id="GO:0016491">
    <property type="term" value="F:oxidoreductase activity"/>
    <property type="evidence" value="ECO:0007669"/>
    <property type="project" value="UniProtKB-KW"/>
</dbReference>
<dbReference type="KEGG" id="mlr:MELLADRAFT_90008"/>